<feature type="signal peptide" evidence="1">
    <location>
        <begin position="1"/>
        <end position="20"/>
    </location>
</feature>
<dbReference type="InterPro" id="IPR012338">
    <property type="entry name" value="Beta-lactam/transpept-like"/>
</dbReference>
<dbReference type="Pfam" id="PF00144">
    <property type="entry name" value="Beta-lactamase"/>
    <property type="match status" value="1"/>
</dbReference>
<dbReference type="Proteomes" id="UP001501757">
    <property type="component" value="Unassembled WGS sequence"/>
</dbReference>
<keyword evidence="1" id="KW-0732">Signal</keyword>
<dbReference type="Gene3D" id="3.40.710.10">
    <property type="entry name" value="DD-peptidase/beta-lactamase superfamily"/>
    <property type="match status" value="1"/>
</dbReference>
<sequence>MRLKIIGLLAALSFSLPVMADLSARSKQQLDNYLATLGQHNRMMLSVALSEKGKPIYTNQQGYAALESQQTLNADTQLRIGSISKTFTAVMVMQLVEQGKLQLDWTLGQYFPDFPNSDKITIQQLLTHRSGLFNFTDAQDYSQYMQSPQSHQQMLERFLALPPNFDPDEKQDYSNTNYYLLSLIIEKASGKSYAEVLNKQIVEPLALKRTGYGGKITPEQNQALSYQWQGDWQRATETDMSVPFGAGALVSTASELNQFFQALFSAKLVSADSLKKMQKMQPDYGFALSPIPFNQYQLLGHSGGIDGFVSMSAYLPEKGLAITALSNGVNYSFNDVLIAMLSAYFDMPVRPPEFATAIDTKDMDLQRFVGNYVSSQLPLEIKVFVQDKQLFAQASGQGAFPLTAVNEREFVFEQAGIRMSFDATDEPQFSGFVLKQGGGVFQYQRKPAE</sequence>
<keyword evidence="4" id="KW-1185">Reference proteome</keyword>
<gene>
    <name evidence="3" type="ORF">GCM10009092_29730</name>
</gene>
<dbReference type="RefSeq" id="WP_343845972.1">
    <property type="nucleotide sequence ID" value="NZ_BAAAEI010000017.1"/>
</dbReference>
<name>A0ABN0XG72_9ALTE</name>
<dbReference type="InterPro" id="IPR050491">
    <property type="entry name" value="AmpC-like"/>
</dbReference>
<dbReference type="EMBL" id="BAAAEI010000017">
    <property type="protein sequence ID" value="GAA0363404.1"/>
    <property type="molecule type" value="Genomic_DNA"/>
</dbReference>
<proteinExistence type="predicted"/>
<keyword evidence="3" id="KW-0378">Hydrolase</keyword>
<organism evidence="3 4">
    <name type="scientific">Bowmanella denitrificans</name>
    <dbReference type="NCBI Taxonomy" id="366582"/>
    <lineage>
        <taxon>Bacteria</taxon>
        <taxon>Pseudomonadati</taxon>
        <taxon>Pseudomonadota</taxon>
        <taxon>Gammaproteobacteria</taxon>
        <taxon>Alteromonadales</taxon>
        <taxon>Alteromonadaceae</taxon>
        <taxon>Bowmanella</taxon>
    </lineage>
</organism>
<reference evidence="3 4" key="1">
    <citation type="journal article" date="2019" name="Int. J. Syst. Evol. Microbiol.">
        <title>The Global Catalogue of Microorganisms (GCM) 10K type strain sequencing project: providing services to taxonomists for standard genome sequencing and annotation.</title>
        <authorList>
            <consortium name="The Broad Institute Genomics Platform"/>
            <consortium name="The Broad Institute Genome Sequencing Center for Infectious Disease"/>
            <person name="Wu L."/>
            <person name="Ma J."/>
        </authorList>
    </citation>
    <scope>NUCLEOTIDE SEQUENCE [LARGE SCALE GENOMIC DNA]</scope>
    <source>
        <strain evidence="3 4">JCM 13378</strain>
    </source>
</reference>
<evidence type="ECO:0000259" key="2">
    <source>
        <dbReference type="Pfam" id="PF00144"/>
    </source>
</evidence>
<dbReference type="SUPFAM" id="SSF56601">
    <property type="entry name" value="beta-lactamase/transpeptidase-like"/>
    <property type="match status" value="1"/>
</dbReference>
<dbReference type="InterPro" id="IPR001466">
    <property type="entry name" value="Beta-lactam-related"/>
</dbReference>
<dbReference type="PANTHER" id="PTHR46825">
    <property type="entry name" value="D-ALANYL-D-ALANINE-CARBOXYPEPTIDASE/ENDOPEPTIDASE AMPH"/>
    <property type="match status" value="1"/>
</dbReference>
<accession>A0ABN0XG72</accession>
<evidence type="ECO:0000313" key="3">
    <source>
        <dbReference type="EMBL" id="GAA0363404.1"/>
    </source>
</evidence>
<dbReference type="GO" id="GO:0016787">
    <property type="term" value="F:hydrolase activity"/>
    <property type="evidence" value="ECO:0007669"/>
    <property type="project" value="UniProtKB-KW"/>
</dbReference>
<comment type="caution">
    <text evidence="3">The sequence shown here is derived from an EMBL/GenBank/DDBJ whole genome shotgun (WGS) entry which is preliminary data.</text>
</comment>
<evidence type="ECO:0000313" key="4">
    <source>
        <dbReference type="Proteomes" id="UP001501757"/>
    </source>
</evidence>
<protein>
    <submittedName>
        <fullName evidence="3">Serine hydrolase domain-containing protein</fullName>
    </submittedName>
</protein>
<feature type="domain" description="Beta-lactamase-related" evidence="2">
    <location>
        <begin position="36"/>
        <end position="331"/>
    </location>
</feature>
<evidence type="ECO:0000256" key="1">
    <source>
        <dbReference type="SAM" id="SignalP"/>
    </source>
</evidence>
<feature type="chain" id="PRO_5046850316" evidence="1">
    <location>
        <begin position="21"/>
        <end position="449"/>
    </location>
</feature>
<dbReference type="PANTHER" id="PTHR46825:SF9">
    <property type="entry name" value="BETA-LACTAMASE-RELATED DOMAIN-CONTAINING PROTEIN"/>
    <property type="match status" value="1"/>
</dbReference>